<evidence type="ECO:0000256" key="2">
    <source>
        <dbReference type="ARBA" id="ARBA00005798"/>
    </source>
</evidence>
<comment type="subcellular location">
    <subcellularLocation>
        <location evidence="1">Cell membrane</location>
        <topology evidence="1">Lipid-anchor</topology>
        <topology evidence="1">GPI-anchor</topology>
    </subcellularLocation>
</comment>
<keyword evidence="4" id="KW-0336">GPI-anchor</keyword>
<dbReference type="Proteomes" id="UP000750334">
    <property type="component" value="Unassembled WGS sequence"/>
</dbReference>
<keyword evidence="12" id="KW-1185">Reference proteome</keyword>
<evidence type="ECO:0000256" key="1">
    <source>
        <dbReference type="ARBA" id="ARBA00004609"/>
    </source>
</evidence>
<proteinExistence type="inferred from homology"/>
<dbReference type="PANTHER" id="PTHR31018:SF12">
    <property type="entry name" value="SPORULATION-SPECIFIC PROTEIN 2-RELATED"/>
    <property type="match status" value="1"/>
</dbReference>
<protein>
    <recommendedName>
        <fullName evidence="13">Receptor L-domain domain-containing protein</fullName>
    </recommendedName>
</protein>
<dbReference type="Gene3D" id="3.80.20.20">
    <property type="entry name" value="Receptor L-domain"/>
    <property type="match status" value="2"/>
</dbReference>
<accession>A0A9P7BAC1</accession>
<sequence length="468" mass="52201">MKLKYNIFVLNSLLITSAFASYLLNHELIGKISEAEVIAMSTIPNNQELCHKKNHELNNQDEINILARTCHEVVGNVEILKDYQDKYVDLSDIEKIHGDLSVHDCSQIISLNAPRLDTIGGGIKIKDLTSLVSITVPSLQNVHNIEFVTLPLLKDININRDIEQLDKLIISDTSLQSIESFQNVKKVNTLEINNNRYLANIDLHVDIVNEKLHIYSNADQAQVNFAKLSSTGDLSIRNAGSFNLNNLEYINKSLDIIENSIDQINLTKLKKVVGTVAIIDNDNLKDVNCNNLTHIEGGLLIINNDNLKNMDFLPSIHTIGGAIQIDGTFHKVTFEKLKVIKGGANFRSQSDKFNCTELLEPLMERHVIRGENLTCSSNMKNQSNLNQSNVTKISYNKTKTGKATGMKESMSSQTEITKSDSSAPSTTENSSKTGKVKSKKNSGLKLTSINIYGIGIWFLITFIFFSMF</sequence>
<dbReference type="SUPFAM" id="SSF52058">
    <property type="entry name" value="L domain-like"/>
    <property type="match status" value="2"/>
</dbReference>
<comment type="similarity">
    <text evidence="2">Belongs to the SPS2 family.</text>
</comment>
<feature type="transmembrane region" description="Helical" evidence="9">
    <location>
        <begin position="449"/>
        <end position="467"/>
    </location>
</feature>
<evidence type="ECO:0000256" key="4">
    <source>
        <dbReference type="ARBA" id="ARBA00022622"/>
    </source>
</evidence>
<feature type="signal peptide" evidence="10">
    <location>
        <begin position="1"/>
        <end position="20"/>
    </location>
</feature>
<dbReference type="GO" id="GO:0009986">
    <property type="term" value="C:cell surface"/>
    <property type="evidence" value="ECO:0007669"/>
    <property type="project" value="TreeGrafter"/>
</dbReference>
<evidence type="ECO:0000313" key="11">
    <source>
        <dbReference type="EMBL" id="KAG0669587.1"/>
    </source>
</evidence>
<keyword evidence="9" id="KW-0472">Membrane</keyword>
<evidence type="ECO:0000256" key="10">
    <source>
        <dbReference type="SAM" id="SignalP"/>
    </source>
</evidence>
<feature type="compositionally biased region" description="Polar residues" evidence="8">
    <location>
        <begin position="409"/>
        <end position="433"/>
    </location>
</feature>
<evidence type="ECO:0000256" key="5">
    <source>
        <dbReference type="ARBA" id="ARBA00022729"/>
    </source>
</evidence>
<name>A0A9P7BAC1_MAUEX</name>
<dbReference type="InterPro" id="IPR036941">
    <property type="entry name" value="Rcpt_L-dom_sf"/>
</dbReference>
<dbReference type="GO" id="GO:0009277">
    <property type="term" value="C:fungal-type cell wall"/>
    <property type="evidence" value="ECO:0007669"/>
    <property type="project" value="TreeGrafter"/>
</dbReference>
<dbReference type="GO" id="GO:0005886">
    <property type="term" value="C:plasma membrane"/>
    <property type="evidence" value="ECO:0007669"/>
    <property type="project" value="UniProtKB-SubCell"/>
</dbReference>
<dbReference type="EMBL" id="PUHR01000038">
    <property type="protein sequence ID" value="KAG0669587.1"/>
    <property type="molecule type" value="Genomic_DNA"/>
</dbReference>
<keyword evidence="7" id="KW-0449">Lipoprotein</keyword>
<dbReference type="PANTHER" id="PTHR31018">
    <property type="entry name" value="SPORULATION-SPECIFIC PROTEIN-RELATED"/>
    <property type="match status" value="1"/>
</dbReference>
<keyword evidence="9" id="KW-1133">Transmembrane helix</keyword>
<dbReference type="OrthoDB" id="536881at2759"/>
<keyword evidence="9" id="KW-0812">Transmembrane</keyword>
<feature type="region of interest" description="Disordered" evidence="8">
    <location>
        <begin position="400"/>
        <end position="438"/>
    </location>
</feature>
<evidence type="ECO:0000256" key="9">
    <source>
        <dbReference type="SAM" id="Phobius"/>
    </source>
</evidence>
<evidence type="ECO:0000256" key="6">
    <source>
        <dbReference type="ARBA" id="ARBA00023180"/>
    </source>
</evidence>
<evidence type="ECO:0000313" key="12">
    <source>
        <dbReference type="Proteomes" id="UP000750334"/>
    </source>
</evidence>
<keyword evidence="5 10" id="KW-0732">Signal</keyword>
<keyword evidence="3" id="KW-1003">Cell membrane</keyword>
<evidence type="ECO:0008006" key="13">
    <source>
        <dbReference type="Google" id="ProtNLM"/>
    </source>
</evidence>
<dbReference type="InterPro" id="IPR051648">
    <property type="entry name" value="CWI-Assembly_Regulator"/>
</dbReference>
<evidence type="ECO:0000256" key="7">
    <source>
        <dbReference type="ARBA" id="ARBA00023288"/>
    </source>
</evidence>
<dbReference type="GO" id="GO:0098552">
    <property type="term" value="C:side of membrane"/>
    <property type="evidence" value="ECO:0007669"/>
    <property type="project" value="UniProtKB-KW"/>
</dbReference>
<dbReference type="GO" id="GO:0030476">
    <property type="term" value="P:ascospore wall assembly"/>
    <property type="evidence" value="ECO:0007669"/>
    <property type="project" value="TreeGrafter"/>
</dbReference>
<organism evidence="11 12">
    <name type="scientific">Maudiozyma exigua</name>
    <name type="common">Yeast</name>
    <name type="synonym">Kazachstania exigua</name>
    <dbReference type="NCBI Taxonomy" id="34358"/>
    <lineage>
        <taxon>Eukaryota</taxon>
        <taxon>Fungi</taxon>
        <taxon>Dikarya</taxon>
        <taxon>Ascomycota</taxon>
        <taxon>Saccharomycotina</taxon>
        <taxon>Saccharomycetes</taxon>
        <taxon>Saccharomycetales</taxon>
        <taxon>Saccharomycetaceae</taxon>
        <taxon>Maudiozyma</taxon>
    </lineage>
</organism>
<dbReference type="AlphaFoldDB" id="A0A9P7BAC1"/>
<reference evidence="11 12" key="1">
    <citation type="submission" date="2020-11" db="EMBL/GenBank/DDBJ databases">
        <title>Kefir isolates.</title>
        <authorList>
            <person name="Marcisauskas S."/>
            <person name="Kim Y."/>
            <person name="Blasche S."/>
        </authorList>
    </citation>
    <scope>NUCLEOTIDE SEQUENCE [LARGE SCALE GENOMIC DNA]</scope>
    <source>
        <strain evidence="11 12">OG2</strain>
    </source>
</reference>
<feature type="chain" id="PRO_5040189369" description="Receptor L-domain domain-containing protein" evidence="10">
    <location>
        <begin position="21"/>
        <end position="468"/>
    </location>
</feature>
<evidence type="ECO:0000256" key="3">
    <source>
        <dbReference type="ARBA" id="ARBA00022475"/>
    </source>
</evidence>
<comment type="caution">
    <text evidence="11">The sequence shown here is derived from an EMBL/GenBank/DDBJ whole genome shotgun (WGS) entry which is preliminary data.</text>
</comment>
<keyword evidence="6" id="KW-0325">Glycoprotein</keyword>
<evidence type="ECO:0000256" key="8">
    <source>
        <dbReference type="SAM" id="MobiDB-lite"/>
    </source>
</evidence>
<gene>
    <name evidence="11" type="ORF">C6P45_003577</name>
</gene>